<dbReference type="PROSITE" id="PS51385">
    <property type="entry name" value="YJEF_N"/>
    <property type="match status" value="1"/>
</dbReference>
<comment type="cofactor">
    <cofactor evidence="18 19">
        <name>K(+)</name>
        <dbReference type="ChEBI" id="CHEBI:29103"/>
    </cofactor>
    <text evidence="18 19">Binds 1 potassium ion per subunit.</text>
</comment>
<dbReference type="Gene3D" id="3.40.1190.20">
    <property type="match status" value="1"/>
</dbReference>
<dbReference type="InterPro" id="IPR004443">
    <property type="entry name" value="YjeF_N_dom"/>
</dbReference>
<dbReference type="RefSeq" id="WP_190301104.1">
    <property type="nucleotide sequence ID" value="NZ_JACOIJ010000001.1"/>
</dbReference>
<dbReference type="SUPFAM" id="SSF53613">
    <property type="entry name" value="Ribokinase-like"/>
    <property type="match status" value="1"/>
</dbReference>
<feature type="domain" description="YjeF N-terminal" evidence="21">
    <location>
        <begin position="10"/>
        <end position="216"/>
    </location>
</feature>
<dbReference type="PROSITE" id="PS51383">
    <property type="entry name" value="YJEF_C_3"/>
    <property type="match status" value="1"/>
</dbReference>
<dbReference type="CDD" id="cd01171">
    <property type="entry name" value="YXKO-related"/>
    <property type="match status" value="1"/>
</dbReference>
<evidence type="ECO:0000256" key="8">
    <source>
        <dbReference type="ARBA" id="ARBA00022857"/>
    </source>
</evidence>
<evidence type="ECO:0000313" key="23">
    <source>
        <dbReference type="Proteomes" id="UP000651271"/>
    </source>
</evidence>
<gene>
    <name evidence="18" type="primary">nnrE</name>
    <name evidence="17" type="synonym">nnrD</name>
    <name evidence="22" type="ORF">H8B04_00420</name>
</gene>
<comment type="similarity">
    <text evidence="18">Belongs to the NnrE/AIBP family.</text>
</comment>
<dbReference type="InterPro" id="IPR036652">
    <property type="entry name" value="YjeF_N_dom_sf"/>
</dbReference>
<comment type="caution">
    <text evidence="22">The sequence shown here is derived from an EMBL/GenBank/DDBJ whole genome shotgun (WGS) entry which is preliminary data.</text>
</comment>
<dbReference type="PANTHER" id="PTHR12592:SF0">
    <property type="entry name" value="ATP-DEPENDENT (S)-NAD(P)H-HYDRATE DEHYDRATASE"/>
    <property type="match status" value="1"/>
</dbReference>
<organism evidence="22 23">
    <name type="scientific">Sphingobacterium litopenaei</name>
    <dbReference type="NCBI Taxonomy" id="2763500"/>
    <lineage>
        <taxon>Bacteria</taxon>
        <taxon>Pseudomonadati</taxon>
        <taxon>Bacteroidota</taxon>
        <taxon>Sphingobacteriia</taxon>
        <taxon>Sphingobacteriales</taxon>
        <taxon>Sphingobacteriaceae</taxon>
        <taxon>Sphingobacterium</taxon>
    </lineage>
</organism>
<keyword evidence="8 17" id="KW-0521">NADP</keyword>
<dbReference type="PROSITE" id="PS01049">
    <property type="entry name" value="YJEF_C_1"/>
    <property type="match status" value="1"/>
</dbReference>
<dbReference type="NCBIfam" id="TIGR00197">
    <property type="entry name" value="yjeF_nterm"/>
    <property type="match status" value="1"/>
</dbReference>
<dbReference type="NCBIfam" id="TIGR00196">
    <property type="entry name" value="yjeF_cterm"/>
    <property type="match status" value="1"/>
</dbReference>
<keyword evidence="5 18" id="KW-0479">Metal-binding</keyword>
<evidence type="ECO:0000256" key="10">
    <source>
        <dbReference type="ARBA" id="ARBA00023027"/>
    </source>
</evidence>
<keyword evidence="13" id="KW-0511">Multifunctional enzyme</keyword>
<comment type="similarity">
    <text evidence="3 19">In the N-terminal section; belongs to the NnrE/AIBP family.</text>
</comment>
<feature type="binding site" evidence="17">
    <location>
        <position position="434"/>
    </location>
    <ligand>
        <name>(6S)-NADPHX</name>
        <dbReference type="ChEBI" id="CHEBI:64076"/>
    </ligand>
</feature>
<evidence type="ECO:0000256" key="19">
    <source>
        <dbReference type="PIRNR" id="PIRNR017184"/>
    </source>
</evidence>
<keyword evidence="23" id="KW-1185">Reference proteome</keyword>
<keyword evidence="11 18" id="KW-0413">Isomerase</keyword>
<comment type="function">
    <text evidence="17">Catalyzes the dehydration of the S-form of NAD(P)HX at the expense of ADP, which is converted to AMP. Together with NAD(P)HX epimerase, which catalyzes the epimerization of the S- and R-forms, the enzyme allows the repair of both epimers of NAD(P)HX, a damaged form of NAD(P)H that is a result of enzymatic or heat-dependent hydration.</text>
</comment>
<dbReference type="Proteomes" id="UP000651271">
    <property type="component" value="Unassembled WGS sequence"/>
</dbReference>
<feature type="binding site" evidence="18">
    <location>
        <position position="125"/>
    </location>
    <ligand>
        <name>K(+)</name>
        <dbReference type="ChEBI" id="CHEBI:29103"/>
    </ligand>
</feature>
<protein>
    <recommendedName>
        <fullName evidence="19">Bifunctional NAD(P)H-hydrate repair enzyme</fullName>
    </recommendedName>
    <alternativeName>
        <fullName evidence="19">Nicotinamide nucleotide repair protein</fullName>
    </alternativeName>
    <domain>
        <recommendedName>
            <fullName evidence="19">ADP-dependent (S)-NAD(P)H-hydrate dehydratase</fullName>
            <ecNumber evidence="19">4.2.1.136</ecNumber>
        </recommendedName>
        <alternativeName>
            <fullName evidence="19">ADP-dependent NAD(P)HX dehydratase</fullName>
        </alternativeName>
    </domain>
    <domain>
        <recommendedName>
            <fullName evidence="19">NAD(P)H-hydrate epimerase</fullName>
            <ecNumber evidence="19">5.1.99.6</ecNumber>
        </recommendedName>
    </domain>
</protein>
<dbReference type="HAMAP" id="MF_01965">
    <property type="entry name" value="NADHX_dehydratase"/>
    <property type="match status" value="1"/>
</dbReference>
<proteinExistence type="inferred from homology"/>
<feature type="binding site" evidence="17">
    <location>
        <position position="320"/>
    </location>
    <ligand>
        <name>(6S)-NADPHX</name>
        <dbReference type="ChEBI" id="CHEBI:64076"/>
    </ligand>
</feature>
<feature type="binding site" evidence="17">
    <location>
        <position position="369"/>
    </location>
    <ligand>
        <name>(6S)-NADPHX</name>
        <dbReference type="ChEBI" id="CHEBI:64076"/>
    </ligand>
</feature>
<dbReference type="HAMAP" id="MF_01966">
    <property type="entry name" value="NADHX_epimerase"/>
    <property type="match status" value="1"/>
</dbReference>
<evidence type="ECO:0000256" key="1">
    <source>
        <dbReference type="ARBA" id="ARBA00000013"/>
    </source>
</evidence>
<dbReference type="PANTHER" id="PTHR12592">
    <property type="entry name" value="ATP-DEPENDENT (S)-NAD(P)H-HYDRATE DEHYDRATASE FAMILY MEMBER"/>
    <property type="match status" value="1"/>
</dbReference>
<dbReference type="InterPro" id="IPR000631">
    <property type="entry name" value="CARKD"/>
</dbReference>
<reference evidence="22 23" key="1">
    <citation type="submission" date="2020-08" db="EMBL/GenBank/DDBJ databases">
        <title>Sphingobacterium sp. DN04309 isolated from aquaculture water.</title>
        <authorList>
            <person name="Zhang M."/>
        </authorList>
    </citation>
    <scope>NUCLEOTIDE SEQUENCE [LARGE SCALE GENOMIC DNA]</scope>
    <source>
        <strain evidence="22 23">DN04309</strain>
    </source>
</reference>
<feature type="binding site" evidence="18">
    <location>
        <position position="158"/>
    </location>
    <ligand>
        <name>(6S)-NADPHX</name>
        <dbReference type="ChEBI" id="CHEBI:64076"/>
    </ligand>
</feature>
<comment type="function">
    <text evidence="18">Catalyzes the epimerization of the S- and R-forms of NAD(P)HX, a damaged form of NAD(P)H that is a result of enzymatic or heat-dependent hydration. This is a prerequisite for the S-specific NAD(P)H-hydrate dehydratase to allow the repair of both epimers of NAD(P)HX.</text>
</comment>
<comment type="catalytic activity">
    <reaction evidence="16 17 19">
        <text>(6S)-NADPHX + ADP = AMP + phosphate + NADPH + H(+)</text>
        <dbReference type="Rhea" id="RHEA:32235"/>
        <dbReference type="ChEBI" id="CHEBI:15378"/>
        <dbReference type="ChEBI" id="CHEBI:43474"/>
        <dbReference type="ChEBI" id="CHEBI:57783"/>
        <dbReference type="ChEBI" id="CHEBI:64076"/>
        <dbReference type="ChEBI" id="CHEBI:456215"/>
        <dbReference type="ChEBI" id="CHEBI:456216"/>
        <dbReference type="EC" id="4.2.1.136"/>
    </reaction>
</comment>
<evidence type="ECO:0000256" key="3">
    <source>
        <dbReference type="ARBA" id="ARBA00006001"/>
    </source>
</evidence>
<feature type="binding site" evidence="18">
    <location>
        <position position="59"/>
    </location>
    <ligand>
        <name>K(+)</name>
        <dbReference type="ChEBI" id="CHEBI:29103"/>
    </ligand>
</feature>
<comment type="similarity">
    <text evidence="4 19">In the C-terminal section; belongs to the NnrD/CARKD family.</text>
</comment>
<feature type="binding site" evidence="17">
    <location>
        <position position="261"/>
    </location>
    <ligand>
        <name>(6S)-NADPHX</name>
        <dbReference type="ChEBI" id="CHEBI:64076"/>
    </ligand>
</feature>
<evidence type="ECO:0000256" key="15">
    <source>
        <dbReference type="ARBA" id="ARBA00048238"/>
    </source>
</evidence>
<feature type="binding site" evidence="18">
    <location>
        <begin position="129"/>
        <end position="135"/>
    </location>
    <ligand>
        <name>(6S)-NADPHX</name>
        <dbReference type="ChEBI" id="CHEBI:64076"/>
    </ligand>
</feature>
<dbReference type="Gene3D" id="3.40.50.10260">
    <property type="entry name" value="YjeF N-terminal domain"/>
    <property type="match status" value="1"/>
</dbReference>
<evidence type="ECO:0000256" key="17">
    <source>
        <dbReference type="HAMAP-Rule" id="MF_01965"/>
    </source>
</evidence>
<keyword evidence="6 17" id="KW-0547">Nucleotide-binding</keyword>
<dbReference type="EMBL" id="JACOIJ010000001">
    <property type="protein sequence ID" value="MBD1428042.1"/>
    <property type="molecule type" value="Genomic_DNA"/>
</dbReference>
<evidence type="ECO:0000256" key="7">
    <source>
        <dbReference type="ARBA" id="ARBA00022840"/>
    </source>
</evidence>
<dbReference type="Pfam" id="PF03853">
    <property type="entry name" value="YjeF_N"/>
    <property type="match status" value="1"/>
</dbReference>
<evidence type="ECO:0000256" key="18">
    <source>
        <dbReference type="HAMAP-Rule" id="MF_01966"/>
    </source>
</evidence>
<keyword evidence="7 17" id="KW-0067">ATP-binding</keyword>
<comment type="subunit">
    <text evidence="17">Homotetramer.</text>
</comment>
<name>A0ABR7Y9S0_9SPHI</name>
<evidence type="ECO:0000313" key="22">
    <source>
        <dbReference type="EMBL" id="MBD1428042.1"/>
    </source>
</evidence>
<comment type="catalytic activity">
    <reaction evidence="1 18 19">
        <text>(6R)-NADHX = (6S)-NADHX</text>
        <dbReference type="Rhea" id="RHEA:32215"/>
        <dbReference type="ChEBI" id="CHEBI:64074"/>
        <dbReference type="ChEBI" id="CHEBI:64075"/>
        <dbReference type="EC" id="5.1.99.6"/>
    </reaction>
</comment>
<comment type="cofactor">
    <cofactor evidence="17">
        <name>Mg(2+)</name>
        <dbReference type="ChEBI" id="CHEBI:18420"/>
    </cofactor>
</comment>
<feature type="binding site" evidence="17">
    <location>
        <begin position="404"/>
        <end position="408"/>
    </location>
    <ligand>
        <name>AMP</name>
        <dbReference type="ChEBI" id="CHEBI:456215"/>
    </ligand>
</feature>
<evidence type="ECO:0000256" key="13">
    <source>
        <dbReference type="ARBA" id="ARBA00023268"/>
    </source>
</evidence>
<evidence type="ECO:0000256" key="11">
    <source>
        <dbReference type="ARBA" id="ARBA00023235"/>
    </source>
</evidence>
<evidence type="ECO:0000259" key="20">
    <source>
        <dbReference type="PROSITE" id="PS51383"/>
    </source>
</evidence>
<dbReference type="EC" id="4.2.1.136" evidence="19"/>
<feature type="binding site" evidence="17">
    <location>
        <position position="433"/>
    </location>
    <ligand>
        <name>AMP</name>
        <dbReference type="ChEBI" id="CHEBI:456215"/>
    </ligand>
</feature>
<dbReference type="Pfam" id="PF01256">
    <property type="entry name" value="Carb_kinase"/>
    <property type="match status" value="1"/>
</dbReference>
<evidence type="ECO:0000256" key="6">
    <source>
        <dbReference type="ARBA" id="ARBA00022741"/>
    </source>
</evidence>
<evidence type="ECO:0000256" key="2">
    <source>
        <dbReference type="ARBA" id="ARBA00000909"/>
    </source>
</evidence>
<comment type="function">
    <text evidence="14 19">Bifunctional enzyme that catalyzes the epimerization of the S- and R-forms of NAD(P)HX and the dehydration of the S-form of NAD(P)HX at the expense of ADP, which is converted to AMP. This allows the repair of both epimers of NAD(P)HX, a damaged form of NAD(P)H that is a result of enzymatic or heat-dependent hydration.</text>
</comment>
<evidence type="ECO:0000256" key="4">
    <source>
        <dbReference type="ARBA" id="ARBA00009524"/>
    </source>
</evidence>
<dbReference type="SUPFAM" id="SSF64153">
    <property type="entry name" value="YjeF N-terminal domain-like"/>
    <property type="match status" value="1"/>
</dbReference>
<evidence type="ECO:0000256" key="5">
    <source>
        <dbReference type="ARBA" id="ARBA00022723"/>
    </source>
</evidence>
<comment type="catalytic activity">
    <reaction evidence="2 18 19">
        <text>(6R)-NADPHX = (6S)-NADPHX</text>
        <dbReference type="Rhea" id="RHEA:32227"/>
        <dbReference type="ChEBI" id="CHEBI:64076"/>
        <dbReference type="ChEBI" id="CHEBI:64077"/>
        <dbReference type="EC" id="5.1.99.6"/>
    </reaction>
</comment>
<keyword evidence="10 17" id="KW-0520">NAD</keyword>
<comment type="caution">
    <text evidence="18">Lacks conserved residue(s) required for the propagation of feature annotation.</text>
</comment>
<evidence type="ECO:0000259" key="21">
    <source>
        <dbReference type="PROSITE" id="PS51385"/>
    </source>
</evidence>
<evidence type="ECO:0000256" key="16">
    <source>
        <dbReference type="ARBA" id="ARBA00049209"/>
    </source>
</evidence>
<accession>A0ABR7Y9S0</accession>
<feature type="domain" description="YjeF C-terminal" evidence="20">
    <location>
        <begin position="226"/>
        <end position="491"/>
    </location>
</feature>
<comment type="similarity">
    <text evidence="17">Belongs to the NnrD/CARKD family.</text>
</comment>
<dbReference type="InterPro" id="IPR029056">
    <property type="entry name" value="Ribokinase-like"/>
</dbReference>
<feature type="binding site" evidence="18">
    <location>
        <begin position="58"/>
        <end position="62"/>
    </location>
    <ligand>
        <name>(6S)-NADPHX</name>
        <dbReference type="ChEBI" id="CHEBI:64076"/>
    </ligand>
</feature>
<feature type="binding site" evidence="18">
    <location>
        <position position="161"/>
    </location>
    <ligand>
        <name>K(+)</name>
        <dbReference type="ChEBI" id="CHEBI:29103"/>
    </ligand>
</feature>
<dbReference type="PIRSF" id="PIRSF017184">
    <property type="entry name" value="Nnr"/>
    <property type="match status" value="1"/>
</dbReference>
<keyword evidence="9 18" id="KW-0630">Potassium</keyword>
<evidence type="ECO:0000256" key="9">
    <source>
        <dbReference type="ARBA" id="ARBA00022958"/>
    </source>
</evidence>
<sequence length="495" mass="55108">MLNLITNQQMRMADAYTCENLKIPSVDLMEKAAIAFVKAFISYCNPEREVYIIVGKGNNGGDGLAIARLLHQTGFKNIKVYILEKFNSESNDFVINYERLKQTEVPILHCTALNDLPPTFDVAIDAILGSGFNRELDLFFTSIFKHINTNSNFIVSVDVPSGCNVDSFNYNSYNGIRAQLTISFQRPKFFFTLPESQMVTEDFEVVDIGLSQEYIQSITSEYLWVDKEAAKSLLPRRKKFTHKGTYGHVLVCAGSPHMRGASLLCAKAVLKTGAGLITLLTNSDFFPFVNVLAPELMTKNINQFKDINLEKFSSIAIGPGLGTDEKAKELVHYFLRQNTPLVLDADALNVLQLEDFPKNPHESLIITPHVNEFDRLFGQHESWYERLQTAKKSAEKLKIIIVLKNQYTYICTPNGKVFINSTGNPAMAQGGMGDALTGCIAALLARGLNPQEAAILGCFIHGYTGDKLAQHYEVVSPSLLIDNLPKSLLDISKVE</sequence>
<dbReference type="InterPro" id="IPR017953">
    <property type="entry name" value="Carbohydrate_kinase_pred_CS"/>
</dbReference>
<comment type="catalytic activity">
    <reaction evidence="15 17 19">
        <text>(6S)-NADHX + ADP = AMP + phosphate + NADH + H(+)</text>
        <dbReference type="Rhea" id="RHEA:32223"/>
        <dbReference type="ChEBI" id="CHEBI:15378"/>
        <dbReference type="ChEBI" id="CHEBI:43474"/>
        <dbReference type="ChEBI" id="CHEBI:57945"/>
        <dbReference type="ChEBI" id="CHEBI:64074"/>
        <dbReference type="ChEBI" id="CHEBI:456215"/>
        <dbReference type="ChEBI" id="CHEBI:456216"/>
        <dbReference type="EC" id="4.2.1.136"/>
    </reaction>
</comment>
<evidence type="ECO:0000256" key="14">
    <source>
        <dbReference type="ARBA" id="ARBA00025153"/>
    </source>
</evidence>
<dbReference type="InterPro" id="IPR030677">
    <property type="entry name" value="Nnr"/>
</dbReference>
<evidence type="ECO:0000256" key="12">
    <source>
        <dbReference type="ARBA" id="ARBA00023239"/>
    </source>
</evidence>
<dbReference type="EC" id="5.1.99.6" evidence="19"/>
<keyword evidence="12 17" id="KW-0456">Lyase</keyword>